<comment type="caution">
    <text evidence="1">The sequence shown here is derived from an EMBL/GenBank/DDBJ whole genome shotgun (WGS) entry which is preliminary data.</text>
</comment>
<sequence>MLAKNLNDHAGNLIPSAARRFFASKLAPTNEKTRRSGFFYNGIKPTVQPTACSVGARRRPGP</sequence>
<gene>
    <name evidence="1" type="ORF">DL347_23535</name>
</gene>
<name>A0A7Z6QQJ7_PSEFL</name>
<accession>A0A7Z6QQJ7</accession>
<reference evidence="1 2" key="1">
    <citation type="submission" date="2018-07" db="EMBL/GenBank/DDBJ databases">
        <title>Draft Genome Sequence of Pseudomonas fluorescens AHK-1 associated with canker disease of kiwifruit.</title>
        <authorList>
            <person name="Wu Z."/>
        </authorList>
    </citation>
    <scope>NUCLEOTIDE SEQUENCE [LARGE SCALE GENOMIC DNA]</scope>
    <source>
        <strain evidence="1 2">AHK-1</strain>
    </source>
</reference>
<dbReference type="AlphaFoldDB" id="A0A7Z6QQJ7"/>
<evidence type="ECO:0000313" key="1">
    <source>
        <dbReference type="EMBL" id="RDS88712.1"/>
    </source>
</evidence>
<proteinExistence type="predicted"/>
<dbReference type="Proteomes" id="UP000255541">
    <property type="component" value="Unassembled WGS sequence"/>
</dbReference>
<evidence type="ECO:0000313" key="2">
    <source>
        <dbReference type="Proteomes" id="UP000255541"/>
    </source>
</evidence>
<organism evidence="1 2">
    <name type="scientific">Pseudomonas fluorescens</name>
    <dbReference type="NCBI Taxonomy" id="294"/>
    <lineage>
        <taxon>Bacteria</taxon>
        <taxon>Pseudomonadati</taxon>
        <taxon>Pseudomonadota</taxon>
        <taxon>Gammaproteobacteria</taxon>
        <taxon>Pseudomonadales</taxon>
        <taxon>Pseudomonadaceae</taxon>
        <taxon>Pseudomonas</taxon>
    </lineage>
</organism>
<protein>
    <submittedName>
        <fullName evidence="1">Uncharacterized protein</fullName>
    </submittedName>
</protein>
<dbReference type="EMBL" id="QRBA01000014">
    <property type="protein sequence ID" value="RDS88712.1"/>
    <property type="molecule type" value="Genomic_DNA"/>
</dbReference>